<protein>
    <submittedName>
        <fullName evidence="2">Ligase-associated DNA damage response endonuclease PdeM</fullName>
        <ecNumber evidence="2">3.1.-.-</ecNumber>
    </submittedName>
</protein>
<sequence length="238" mass="25481">MNMIQRRYKLADQSGMETGINGVAVVCDPSGVIYIPAEQMLVVSDLHLEKGAAFARRGMMLPPYDTAATLSLLGMALARYQPRRVIALGDSFHDRQGAAFMPAGVRDTLAAHMKHRDWIWIAGNHDPEPPVGLEGQTLAQLAAGGLLFRHEPSARPNQGEIAGHLHPVAKVAGKGRNVRAACFATDGMRMIMPSFGVTTGGMNVLGRAFANMFAVESAKAYIIGVSGIFPLSFSALSH</sequence>
<organism evidence="2 3">
    <name type="scientific">Aureimonas fodinaquatilis</name>
    <dbReference type="NCBI Taxonomy" id="2565783"/>
    <lineage>
        <taxon>Bacteria</taxon>
        <taxon>Pseudomonadati</taxon>
        <taxon>Pseudomonadota</taxon>
        <taxon>Alphaproteobacteria</taxon>
        <taxon>Hyphomicrobiales</taxon>
        <taxon>Aurantimonadaceae</taxon>
        <taxon>Aureimonas</taxon>
    </lineage>
</organism>
<keyword evidence="2" id="KW-0540">Nuclease</keyword>
<dbReference type="PANTHER" id="PTHR39323:SF1">
    <property type="entry name" value="BLR1149 PROTEIN"/>
    <property type="match status" value="1"/>
</dbReference>
<dbReference type="EC" id="3.1.-.-" evidence="2"/>
<dbReference type="GO" id="GO:0016787">
    <property type="term" value="F:hydrolase activity"/>
    <property type="evidence" value="ECO:0007669"/>
    <property type="project" value="UniProtKB-KW"/>
</dbReference>
<dbReference type="SUPFAM" id="SSF56300">
    <property type="entry name" value="Metallo-dependent phosphatases"/>
    <property type="match status" value="1"/>
</dbReference>
<comment type="caution">
    <text evidence="2">The sequence shown here is derived from an EMBL/GenBank/DDBJ whole genome shotgun (WGS) entry which is preliminary data.</text>
</comment>
<dbReference type="Proteomes" id="UP000324738">
    <property type="component" value="Unassembled WGS sequence"/>
</dbReference>
<keyword evidence="3" id="KW-1185">Reference proteome</keyword>
<keyword evidence="2" id="KW-0255">Endonuclease</keyword>
<gene>
    <name evidence="2" type="primary">pdeM</name>
    <name evidence="2" type="ORF">FPY71_12025</name>
</gene>
<dbReference type="PANTHER" id="PTHR39323">
    <property type="entry name" value="BLR1149 PROTEIN"/>
    <property type="match status" value="1"/>
</dbReference>
<evidence type="ECO:0000313" key="2">
    <source>
        <dbReference type="EMBL" id="KAA0971158.1"/>
    </source>
</evidence>
<dbReference type="InterPro" id="IPR026336">
    <property type="entry name" value="PdeM-like"/>
</dbReference>
<dbReference type="Pfam" id="PF00149">
    <property type="entry name" value="Metallophos"/>
    <property type="match status" value="1"/>
</dbReference>
<keyword evidence="2" id="KW-0378">Hydrolase</keyword>
<evidence type="ECO:0000313" key="3">
    <source>
        <dbReference type="Proteomes" id="UP000324738"/>
    </source>
</evidence>
<dbReference type="GO" id="GO:0016874">
    <property type="term" value="F:ligase activity"/>
    <property type="evidence" value="ECO:0007669"/>
    <property type="project" value="UniProtKB-KW"/>
</dbReference>
<dbReference type="InterPro" id="IPR029052">
    <property type="entry name" value="Metallo-depent_PP-like"/>
</dbReference>
<dbReference type="AlphaFoldDB" id="A0A5B0DXS9"/>
<dbReference type="InterPro" id="IPR024173">
    <property type="entry name" value="Pesterase_MJ0037-like"/>
</dbReference>
<dbReference type="Gene3D" id="3.60.21.10">
    <property type="match status" value="1"/>
</dbReference>
<dbReference type="InterPro" id="IPR004843">
    <property type="entry name" value="Calcineurin-like_PHP"/>
</dbReference>
<dbReference type="GO" id="GO:0004519">
    <property type="term" value="F:endonuclease activity"/>
    <property type="evidence" value="ECO:0007669"/>
    <property type="project" value="UniProtKB-KW"/>
</dbReference>
<feature type="domain" description="Calcineurin-like phosphoesterase" evidence="1">
    <location>
        <begin position="41"/>
        <end position="148"/>
    </location>
</feature>
<proteinExistence type="predicted"/>
<dbReference type="PIRSF" id="PIRSF000887">
    <property type="entry name" value="Pesterase_MJ0037"/>
    <property type="match status" value="1"/>
</dbReference>
<reference evidence="2 3" key="1">
    <citation type="submission" date="2019-08" db="EMBL/GenBank/DDBJ databases">
        <title>Aureimonas fodiniaquatilis sp. nov., isolated from a coal mine wastewater.</title>
        <authorList>
            <person name="Kim W."/>
        </authorList>
    </citation>
    <scope>NUCLEOTIDE SEQUENCE [LARGE SCALE GENOMIC DNA]</scope>
    <source>
        <strain evidence="2 3">CAU 1482</strain>
    </source>
</reference>
<accession>A0A5B0DXS9</accession>
<evidence type="ECO:0000259" key="1">
    <source>
        <dbReference type="Pfam" id="PF00149"/>
    </source>
</evidence>
<dbReference type="EMBL" id="VTWH01000002">
    <property type="protein sequence ID" value="KAA0971158.1"/>
    <property type="molecule type" value="Genomic_DNA"/>
</dbReference>
<dbReference type="OrthoDB" id="9795838at2"/>
<name>A0A5B0DXS9_9HYPH</name>
<keyword evidence="2" id="KW-0436">Ligase</keyword>
<dbReference type="NCBIfam" id="TIGR04123">
    <property type="entry name" value="P_estr_lig_assc"/>
    <property type="match status" value="1"/>
</dbReference>